<dbReference type="GO" id="GO:0015074">
    <property type="term" value="P:DNA integration"/>
    <property type="evidence" value="ECO:0007669"/>
    <property type="project" value="InterPro"/>
</dbReference>
<dbReference type="Pfam" id="PF00589">
    <property type="entry name" value="Phage_integrase"/>
    <property type="match status" value="1"/>
</dbReference>
<dbReference type="Proteomes" id="UP000436047">
    <property type="component" value="Unassembled WGS sequence"/>
</dbReference>
<feature type="domain" description="Tyr recombinase" evidence="2">
    <location>
        <begin position="102"/>
        <end position="141"/>
    </location>
</feature>
<sequence length="144" mass="16930">MHVRCRRHTGRFSVEKSSPIWLSAKELGYEAYRHYKRTVRLFDDYLCRIGRSKKEIPEPVIEDWIREVSIGISVNTAGQHIHHIRQLLLYLTNCGFHCFIPRVGEALNIKVSDIDFQRKLIFLRMTKKCKQCLIPFGDELALNT</sequence>
<evidence type="ECO:0000313" key="3">
    <source>
        <dbReference type="EMBL" id="MSS87680.1"/>
    </source>
</evidence>
<protein>
    <submittedName>
        <fullName evidence="3">Phage integrase family protein</fullName>
    </submittedName>
</protein>
<dbReference type="AlphaFoldDB" id="A0A6N7WE12"/>
<dbReference type="SUPFAM" id="SSF56349">
    <property type="entry name" value="DNA breaking-rejoining enzymes"/>
    <property type="match status" value="1"/>
</dbReference>
<dbReference type="InterPro" id="IPR013762">
    <property type="entry name" value="Integrase-like_cat_sf"/>
</dbReference>
<reference evidence="3 4" key="1">
    <citation type="submission" date="2019-08" db="EMBL/GenBank/DDBJ databases">
        <title>In-depth cultivation of the pig gut microbiome towards novel bacterial diversity and tailored functional studies.</title>
        <authorList>
            <person name="Wylensek D."/>
            <person name="Hitch T.C.A."/>
            <person name="Clavel T."/>
        </authorList>
    </citation>
    <scope>NUCLEOTIDE SEQUENCE [LARGE SCALE GENOMIC DNA]</scope>
    <source>
        <strain evidence="3 4">WCA-389-WT-23B</strain>
    </source>
</reference>
<comment type="caution">
    <text evidence="3">The sequence shown here is derived from an EMBL/GenBank/DDBJ whole genome shotgun (WGS) entry which is preliminary data.</text>
</comment>
<dbReference type="RefSeq" id="WP_154463699.1">
    <property type="nucleotide sequence ID" value="NZ_JAXDZL010000147.1"/>
</dbReference>
<dbReference type="GO" id="GO:0003677">
    <property type="term" value="F:DNA binding"/>
    <property type="evidence" value="ECO:0007669"/>
    <property type="project" value="InterPro"/>
</dbReference>
<proteinExistence type="predicted"/>
<name>A0A6N7WE12_9FIRM</name>
<keyword evidence="1" id="KW-0233">DNA recombination</keyword>
<dbReference type="Gene3D" id="1.10.443.10">
    <property type="entry name" value="Intergrase catalytic core"/>
    <property type="match status" value="1"/>
</dbReference>
<evidence type="ECO:0000259" key="2">
    <source>
        <dbReference type="Pfam" id="PF00589"/>
    </source>
</evidence>
<keyword evidence="4" id="KW-1185">Reference proteome</keyword>
<dbReference type="EMBL" id="VUMI01000005">
    <property type="protein sequence ID" value="MSS87680.1"/>
    <property type="molecule type" value="Genomic_DNA"/>
</dbReference>
<evidence type="ECO:0000256" key="1">
    <source>
        <dbReference type="ARBA" id="ARBA00023172"/>
    </source>
</evidence>
<evidence type="ECO:0000313" key="4">
    <source>
        <dbReference type="Proteomes" id="UP000436047"/>
    </source>
</evidence>
<gene>
    <name evidence="3" type="ORF">FYJ45_04835</name>
</gene>
<dbReference type="InterPro" id="IPR002104">
    <property type="entry name" value="Integrase_catalytic"/>
</dbReference>
<dbReference type="GO" id="GO:0006310">
    <property type="term" value="P:DNA recombination"/>
    <property type="evidence" value="ECO:0007669"/>
    <property type="project" value="UniProtKB-KW"/>
</dbReference>
<organism evidence="3 4">
    <name type="scientific">Eisenbergiella porci</name>
    <dbReference type="NCBI Taxonomy" id="2652274"/>
    <lineage>
        <taxon>Bacteria</taxon>
        <taxon>Bacillati</taxon>
        <taxon>Bacillota</taxon>
        <taxon>Clostridia</taxon>
        <taxon>Lachnospirales</taxon>
        <taxon>Lachnospiraceae</taxon>
        <taxon>Eisenbergiella</taxon>
    </lineage>
</organism>
<accession>A0A6N7WE12</accession>
<dbReference type="InterPro" id="IPR011010">
    <property type="entry name" value="DNA_brk_join_enz"/>
</dbReference>